<accession>A0AAV4WVY5</accession>
<dbReference type="EMBL" id="BPLR01016707">
    <property type="protein sequence ID" value="GIY85875.1"/>
    <property type="molecule type" value="Genomic_DNA"/>
</dbReference>
<dbReference type="AlphaFoldDB" id="A0AAV4WVY5"/>
<organism evidence="1 2">
    <name type="scientific">Caerostris extrusa</name>
    <name type="common">Bark spider</name>
    <name type="synonym">Caerostris bankana</name>
    <dbReference type="NCBI Taxonomy" id="172846"/>
    <lineage>
        <taxon>Eukaryota</taxon>
        <taxon>Metazoa</taxon>
        <taxon>Ecdysozoa</taxon>
        <taxon>Arthropoda</taxon>
        <taxon>Chelicerata</taxon>
        <taxon>Arachnida</taxon>
        <taxon>Araneae</taxon>
        <taxon>Araneomorphae</taxon>
        <taxon>Entelegynae</taxon>
        <taxon>Araneoidea</taxon>
        <taxon>Araneidae</taxon>
        <taxon>Caerostris</taxon>
    </lineage>
</organism>
<evidence type="ECO:0000313" key="2">
    <source>
        <dbReference type="Proteomes" id="UP001054945"/>
    </source>
</evidence>
<protein>
    <recommendedName>
        <fullName evidence="3">Transposase</fullName>
    </recommendedName>
</protein>
<dbReference type="Proteomes" id="UP001054945">
    <property type="component" value="Unassembled WGS sequence"/>
</dbReference>
<comment type="caution">
    <text evidence="1">The sequence shown here is derived from an EMBL/GenBank/DDBJ whole genome shotgun (WGS) entry which is preliminary data.</text>
</comment>
<evidence type="ECO:0008006" key="3">
    <source>
        <dbReference type="Google" id="ProtNLM"/>
    </source>
</evidence>
<evidence type="ECO:0000313" key="1">
    <source>
        <dbReference type="EMBL" id="GIY85875.1"/>
    </source>
</evidence>
<name>A0AAV4WVY5_CAEEX</name>
<gene>
    <name evidence="1" type="ORF">CEXT_27241</name>
</gene>
<proteinExistence type="predicted"/>
<keyword evidence="2" id="KW-1185">Reference proteome</keyword>
<sequence length="81" mass="9242">MSKYCGATAPKKSLGRQYPLNLDSQWVNSEYKRNFTWHDGYQATKVDVVRNAPSVRAADENSNKISENREKLLPAVGKYSY</sequence>
<reference evidence="1 2" key="1">
    <citation type="submission" date="2021-06" db="EMBL/GenBank/DDBJ databases">
        <title>Caerostris extrusa draft genome.</title>
        <authorList>
            <person name="Kono N."/>
            <person name="Arakawa K."/>
        </authorList>
    </citation>
    <scope>NUCLEOTIDE SEQUENCE [LARGE SCALE GENOMIC DNA]</scope>
</reference>